<dbReference type="STRING" id="1806891.Cs308_0117"/>
<reference evidence="2" key="1">
    <citation type="submission" date="2016-03" db="EMBL/GenBank/DDBJ databases">
        <title>Culture-independent genomics supports pathogen discovery for uncultivable bacteria within the genus Chlamydia.</title>
        <authorList>
            <person name="Taylor-Brown A."/>
            <person name="Bachmann N.L."/>
            <person name="Borel N."/>
            <person name="Polkinghorne A."/>
        </authorList>
    </citation>
    <scope>NUCLEOTIDE SEQUENCE [LARGE SCALE GENOMIC DNA]</scope>
    <source>
        <strain evidence="2">2742-308</strain>
    </source>
</reference>
<sequence length="84" mass="9525">MYFLRKKNFFFREVSPDTKVTSRLGRDKAFANKATTASFALPFSGGSVTRIFKVFPSKLRILFSLALGKTFTSKHQYPTCIGYS</sequence>
<accession>A0A1A9HTG8</accession>
<gene>
    <name evidence="1" type="ORF">Cs308_0117</name>
</gene>
<name>A0A1A9HTG8_9CHLA</name>
<organism evidence="1 2">
    <name type="scientific">Candidatus Chlamydia sanziniae</name>
    <dbReference type="NCBI Taxonomy" id="1806891"/>
    <lineage>
        <taxon>Bacteria</taxon>
        <taxon>Pseudomonadati</taxon>
        <taxon>Chlamydiota</taxon>
        <taxon>Chlamydiia</taxon>
        <taxon>Chlamydiales</taxon>
        <taxon>Chlamydiaceae</taxon>
        <taxon>Chlamydia/Chlamydophila group</taxon>
        <taxon>Chlamydia</taxon>
    </lineage>
</organism>
<keyword evidence="2" id="KW-1185">Reference proteome</keyword>
<evidence type="ECO:0000313" key="2">
    <source>
        <dbReference type="Proteomes" id="UP000078162"/>
    </source>
</evidence>
<dbReference type="Proteomes" id="UP000078162">
    <property type="component" value="Chromosome"/>
</dbReference>
<dbReference type="AlphaFoldDB" id="A0A1A9HTG8"/>
<proteinExistence type="predicted"/>
<protein>
    <submittedName>
        <fullName evidence="1">Uncharacterized protein</fullName>
    </submittedName>
</protein>
<evidence type="ECO:0000313" key="1">
    <source>
        <dbReference type="EMBL" id="ANH78288.1"/>
    </source>
</evidence>
<dbReference type="KEGG" id="csaz:Cs308_0117"/>
<dbReference type="EMBL" id="CP014639">
    <property type="protein sequence ID" value="ANH78288.1"/>
    <property type="molecule type" value="Genomic_DNA"/>
</dbReference>